<dbReference type="FunFam" id="3.80.10.10:FF:000095">
    <property type="entry name" value="LRR receptor-like serine/threonine-protein kinase GSO1"/>
    <property type="match status" value="1"/>
</dbReference>
<dbReference type="InterPro" id="IPR001611">
    <property type="entry name" value="Leu-rich_rpt"/>
</dbReference>
<proteinExistence type="predicted"/>
<evidence type="ECO:0000256" key="3">
    <source>
        <dbReference type="ARBA" id="ARBA00022692"/>
    </source>
</evidence>
<keyword evidence="7" id="KW-0808">Transferase</keyword>
<evidence type="ECO:0000256" key="1">
    <source>
        <dbReference type="ARBA" id="ARBA00004167"/>
    </source>
</evidence>
<comment type="subcellular location">
    <subcellularLocation>
        <location evidence="1">Membrane</location>
        <topology evidence="1">Single-pass membrane protein</topology>
    </subcellularLocation>
</comment>
<keyword evidence="3" id="KW-0812">Transmembrane</keyword>
<keyword evidence="4" id="KW-0677">Repeat</keyword>
<evidence type="ECO:0000256" key="2">
    <source>
        <dbReference type="ARBA" id="ARBA00022614"/>
    </source>
</evidence>
<keyword evidence="7" id="KW-0675">Receptor</keyword>
<feature type="non-terminal residue" evidence="7">
    <location>
        <position position="270"/>
    </location>
</feature>
<dbReference type="GO" id="GO:0016020">
    <property type="term" value="C:membrane"/>
    <property type="evidence" value="ECO:0007669"/>
    <property type="project" value="UniProtKB-SubCell"/>
</dbReference>
<keyword evidence="6" id="KW-0472">Membrane</keyword>
<dbReference type="GO" id="GO:0016301">
    <property type="term" value="F:kinase activity"/>
    <property type="evidence" value="ECO:0007669"/>
    <property type="project" value="UniProtKB-KW"/>
</dbReference>
<sequence>MGSHSKRFGKFGIAFHSAFGRNRLNGSMPESLGNLKNLEYLVLMGNQLSGPIPEELEKLKLVRIEMSRNRFSGHFPNGICNEGKLEKLVVANNSLIGRLPKSLYNCSSLIRLRFDGNQLTGDISESFGVYPNFDYINLNDYKIYGKISDNWKSLGNLKNLEYLVLMGNQLSGPIPEELEKLKLVRIEMSRNRFSGHFPNGICNEGKLEKLVNQLSGSIPSEIGTLSSLKRLELQDNNLWGPIPKDLGNLASLFILHLAEIVSMVQCQNHW</sequence>
<gene>
    <name evidence="7" type="ORF">Tci_686030</name>
</gene>
<dbReference type="PANTHER" id="PTHR48054:SF47">
    <property type="entry name" value="OS06G0179800 PROTEIN"/>
    <property type="match status" value="1"/>
</dbReference>
<keyword evidence="7" id="KW-0418">Kinase</keyword>
<keyword evidence="5" id="KW-1133">Transmembrane helix</keyword>
<dbReference type="SUPFAM" id="SSF52058">
    <property type="entry name" value="L domain-like"/>
    <property type="match status" value="1"/>
</dbReference>
<dbReference type="InterPro" id="IPR052592">
    <property type="entry name" value="LRR-RLK"/>
</dbReference>
<organism evidence="7">
    <name type="scientific">Tanacetum cinerariifolium</name>
    <name type="common">Dalmatian daisy</name>
    <name type="synonym">Chrysanthemum cinerariifolium</name>
    <dbReference type="NCBI Taxonomy" id="118510"/>
    <lineage>
        <taxon>Eukaryota</taxon>
        <taxon>Viridiplantae</taxon>
        <taxon>Streptophyta</taxon>
        <taxon>Embryophyta</taxon>
        <taxon>Tracheophyta</taxon>
        <taxon>Spermatophyta</taxon>
        <taxon>Magnoliopsida</taxon>
        <taxon>eudicotyledons</taxon>
        <taxon>Gunneridae</taxon>
        <taxon>Pentapetalae</taxon>
        <taxon>asterids</taxon>
        <taxon>campanulids</taxon>
        <taxon>Asterales</taxon>
        <taxon>Asteraceae</taxon>
        <taxon>Asteroideae</taxon>
        <taxon>Anthemideae</taxon>
        <taxon>Anthemidinae</taxon>
        <taxon>Tanacetum</taxon>
    </lineage>
</organism>
<name>A0A699L061_TANCI</name>
<reference evidence="7" key="1">
    <citation type="journal article" date="2019" name="Sci. Rep.">
        <title>Draft genome of Tanacetum cinerariifolium, the natural source of mosquito coil.</title>
        <authorList>
            <person name="Yamashiro T."/>
            <person name="Shiraishi A."/>
            <person name="Satake H."/>
            <person name="Nakayama K."/>
        </authorList>
    </citation>
    <scope>NUCLEOTIDE SEQUENCE</scope>
</reference>
<evidence type="ECO:0000256" key="6">
    <source>
        <dbReference type="ARBA" id="ARBA00023136"/>
    </source>
</evidence>
<comment type="caution">
    <text evidence="7">The sequence shown here is derived from an EMBL/GenBank/DDBJ whole genome shotgun (WGS) entry which is preliminary data.</text>
</comment>
<dbReference type="PANTHER" id="PTHR48054">
    <property type="entry name" value="RECEPTOR KINASE-LIKE PROTEIN XA21"/>
    <property type="match status" value="1"/>
</dbReference>
<evidence type="ECO:0000256" key="4">
    <source>
        <dbReference type="ARBA" id="ARBA00022737"/>
    </source>
</evidence>
<dbReference type="EMBL" id="BKCJ010560916">
    <property type="protein sequence ID" value="GFB14059.1"/>
    <property type="molecule type" value="Genomic_DNA"/>
</dbReference>
<dbReference type="AlphaFoldDB" id="A0A699L061"/>
<evidence type="ECO:0000313" key="7">
    <source>
        <dbReference type="EMBL" id="GFB14059.1"/>
    </source>
</evidence>
<keyword evidence="2" id="KW-0433">Leucine-rich repeat</keyword>
<protein>
    <submittedName>
        <fullName evidence="7">MDIS1-interacting receptor like kinase 2-like</fullName>
    </submittedName>
</protein>
<evidence type="ECO:0000256" key="5">
    <source>
        <dbReference type="ARBA" id="ARBA00022989"/>
    </source>
</evidence>
<dbReference type="Pfam" id="PF00560">
    <property type="entry name" value="LRR_1"/>
    <property type="match status" value="6"/>
</dbReference>
<dbReference type="InterPro" id="IPR032675">
    <property type="entry name" value="LRR_dom_sf"/>
</dbReference>
<accession>A0A699L061</accession>
<dbReference type="Gene3D" id="3.80.10.10">
    <property type="entry name" value="Ribonuclease Inhibitor"/>
    <property type="match status" value="1"/>
</dbReference>